<dbReference type="Gene3D" id="3.30.565.10">
    <property type="entry name" value="Histidine kinase-like ATPase, C-terminal domain"/>
    <property type="match status" value="1"/>
</dbReference>
<dbReference type="InterPro" id="IPR013656">
    <property type="entry name" value="PAS_4"/>
</dbReference>
<keyword evidence="4" id="KW-1003">Cell membrane</keyword>
<dbReference type="NCBIfam" id="TIGR00229">
    <property type="entry name" value="sensory_box"/>
    <property type="match status" value="1"/>
</dbReference>
<evidence type="ECO:0000256" key="5">
    <source>
        <dbReference type="ARBA" id="ARBA00022553"/>
    </source>
</evidence>
<dbReference type="GO" id="GO:0000155">
    <property type="term" value="F:phosphorelay sensor kinase activity"/>
    <property type="evidence" value="ECO:0007669"/>
    <property type="project" value="InterPro"/>
</dbReference>
<dbReference type="EC" id="2.7.13.3" evidence="3"/>
<dbReference type="OrthoDB" id="221830at2"/>
<protein>
    <recommendedName>
        <fullName evidence="3">histidine kinase</fullName>
        <ecNumber evidence="3">2.7.13.3</ecNumber>
    </recommendedName>
</protein>
<dbReference type="Gene3D" id="6.10.340.10">
    <property type="match status" value="1"/>
</dbReference>
<dbReference type="Pfam" id="PF00989">
    <property type="entry name" value="PAS"/>
    <property type="match status" value="1"/>
</dbReference>
<evidence type="ECO:0000256" key="15">
    <source>
        <dbReference type="SAM" id="Phobius"/>
    </source>
</evidence>
<dbReference type="GO" id="GO:0005524">
    <property type="term" value="F:ATP binding"/>
    <property type="evidence" value="ECO:0007669"/>
    <property type="project" value="UniProtKB-KW"/>
</dbReference>
<dbReference type="InterPro" id="IPR003594">
    <property type="entry name" value="HATPase_dom"/>
</dbReference>
<dbReference type="PRINTS" id="PR00344">
    <property type="entry name" value="BCTRLSENSOR"/>
</dbReference>
<evidence type="ECO:0000313" key="18">
    <source>
        <dbReference type="EMBL" id="GAX61393.1"/>
    </source>
</evidence>
<dbReference type="InterPro" id="IPR003661">
    <property type="entry name" value="HisK_dim/P_dom"/>
</dbReference>
<dbReference type="SUPFAM" id="SSF47384">
    <property type="entry name" value="Homodimeric domain of signal transducing histidine kinase"/>
    <property type="match status" value="1"/>
</dbReference>
<evidence type="ECO:0000256" key="9">
    <source>
        <dbReference type="ARBA" id="ARBA00022777"/>
    </source>
</evidence>
<dbReference type="InterPro" id="IPR000014">
    <property type="entry name" value="PAS"/>
</dbReference>
<dbReference type="GO" id="GO:0006355">
    <property type="term" value="P:regulation of DNA-templated transcription"/>
    <property type="evidence" value="ECO:0007669"/>
    <property type="project" value="InterPro"/>
</dbReference>
<evidence type="ECO:0000256" key="11">
    <source>
        <dbReference type="ARBA" id="ARBA00022989"/>
    </source>
</evidence>
<dbReference type="CDD" id="cd18774">
    <property type="entry name" value="PDC2_HK_sensor"/>
    <property type="match status" value="1"/>
</dbReference>
<dbReference type="PANTHER" id="PTHR43047:SF72">
    <property type="entry name" value="OSMOSENSING HISTIDINE PROTEIN KINASE SLN1"/>
    <property type="match status" value="1"/>
</dbReference>
<sequence>MTIKNKILFWFLIPSIIIITVTTVICYLYTCREIRKNIFDQLEIAADEIRTNVKIFLSGKQVLTFAFSSDGLIRECAEGIIRNDSTKEYYTNSLNNHLVTSKKPLDPDILDVFIADLDGKIISSTDAGILGRNISSETYFSETLKKGSCITDIHYSSEYGQNTFFDVSRTLLRKGGQDPIGLIINRYNGFSLNRAIHRKIKEGSGQKKQLNGFGETGEVYIVNNNKIMITESRFIEDAMYNQIVDNEGIRTAFENRTSVSGIYPDYKGISVLGVFKYMEEMDWVIAASKNVSEAFAPVTYLKYFILIIGSTGIVVILLVAVYISNKITGSLEKTTDVARRIARSDLESPIMGYRSMNDLKKLGELINSELHKHRQASSYDIRSIKNDDLFLFKIKRSSEEWTITFDATPDIITIHDKNYKIVRANKAFYDAFNIDEKQLYDKKCSEIFRCTDTALHKCSLVKCARSLKPEYEEFDDPITGETILLLIYPLLNEENVFQGAIRQQKNITEIKKIDEKMKRSEMFSENLIETAQDAIVCIDEDGSVRVWNHSAEKIFGYSKSEIIGKSVTLIIPEKYKKEHEEGLKRFLQTGQARIIGKSIEVSGKTKEGIEVPIELSLSFQKIENKRYYFTGIIRDRTFEMDAKQQLLEKSIKLEEYSQALEQKVESRTFALREANKKLQEADQRKTEFLTVASHELRTPLAAVLGYATIINNRLQNSVFPNVRTDDSKVARSIRKVESGLDTIILEGRRLTDLINDLLDIEKIESGEVEWKMEHISVVEIMKRAKALTHSSFEQDSCELIIDVDDELPEVLGDKNRLEQVIINLISNALKFTKKGFITCRARKLNNEIVVSVIDTGKGIPEGDHEKIFDKFKQSYTAIKGKQKGTGLGLPICKEIVKHHGGKIWVASEPGKGSNFSFTLPLL</sequence>
<accession>A0A286TZR7</accession>
<dbReference type="SMART" id="SM00387">
    <property type="entry name" value="HATPase_c"/>
    <property type="match status" value="1"/>
</dbReference>
<evidence type="ECO:0000256" key="6">
    <source>
        <dbReference type="ARBA" id="ARBA00022679"/>
    </source>
</evidence>
<evidence type="ECO:0000256" key="4">
    <source>
        <dbReference type="ARBA" id="ARBA00022475"/>
    </source>
</evidence>
<dbReference type="SUPFAM" id="SSF55785">
    <property type="entry name" value="PYP-like sensor domain (PAS domain)"/>
    <property type="match status" value="2"/>
</dbReference>
<dbReference type="PANTHER" id="PTHR43047">
    <property type="entry name" value="TWO-COMPONENT HISTIDINE PROTEIN KINASE"/>
    <property type="match status" value="1"/>
</dbReference>
<evidence type="ECO:0000256" key="12">
    <source>
        <dbReference type="ARBA" id="ARBA00023012"/>
    </source>
</evidence>
<dbReference type="Proteomes" id="UP000218542">
    <property type="component" value="Unassembled WGS sequence"/>
</dbReference>
<dbReference type="Gene3D" id="3.30.450.20">
    <property type="entry name" value="PAS domain"/>
    <property type="match status" value="3"/>
</dbReference>
<dbReference type="CDD" id="cd18773">
    <property type="entry name" value="PDC1_HK_sensor"/>
    <property type="match status" value="1"/>
</dbReference>
<keyword evidence="14" id="KW-0175">Coiled coil</keyword>
<dbReference type="Pfam" id="PF00512">
    <property type="entry name" value="HisKA"/>
    <property type="match status" value="1"/>
</dbReference>
<evidence type="ECO:0000259" key="17">
    <source>
        <dbReference type="PROSITE" id="PS50112"/>
    </source>
</evidence>
<feature type="transmembrane region" description="Helical" evidence="15">
    <location>
        <begin position="7"/>
        <end position="30"/>
    </location>
</feature>
<evidence type="ECO:0000313" key="19">
    <source>
        <dbReference type="Proteomes" id="UP000218542"/>
    </source>
</evidence>
<dbReference type="InterPro" id="IPR036097">
    <property type="entry name" value="HisK_dim/P_sf"/>
</dbReference>
<comment type="caution">
    <text evidence="18">The sequence shown here is derived from an EMBL/GenBank/DDBJ whole genome shotgun (WGS) entry which is preliminary data.</text>
</comment>
<dbReference type="CDD" id="cd16922">
    <property type="entry name" value="HATPase_EvgS-ArcB-TorS-like"/>
    <property type="match status" value="1"/>
</dbReference>
<dbReference type="FunFam" id="3.30.565.10:FF:000023">
    <property type="entry name" value="PAS domain-containing sensor histidine kinase"/>
    <property type="match status" value="1"/>
</dbReference>
<proteinExistence type="predicted"/>
<evidence type="ECO:0000256" key="14">
    <source>
        <dbReference type="SAM" id="Coils"/>
    </source>
</evidence>
<keyword evidence="11 15" id="KW-1133">Transmembrane helix</keyword>
<dbReference type="Gene3D" id="1.10.287.130">
    <property type="match status" value="1"/>
</dbReference>
<keyword evidence="12" id="KW-0902">Two-component regulatory system</keyword>
<dbReference type="SUPFAM" id="SSF55874">
    <property type="entry name" value="ATPase domain of HSP90 chaperone/DNA topoisomerase II/histidine kinase"/>
    <property type="match status" value="1"/>
</dbReference>
<keyword evidence="8" id="KW-0547">Nucleotide-binding</keyword>
<evidence type="ECO:0000259" key="16">
    <source>
        <dbReference type="PROSITE" id="PS50109"/>
    </source>
</evidence>
<dbReference type="RefSeq" id="WP_096894784.1">
    <property type="nucleotide sequence ID" value="NZ_BAOS01000022.1"/>
</dbReference>
<keyword evidence="19" id="KW-1185">Reference proteome</keyword>
<keyword evidence="7 15" id="KW-0812">Transmembrane</keyword>
<keyword evidence="13 15" id="KW-0472">Membrane</keyword>
<dbReference type="SMART" id="SM00091">
    <property type="entry name" value="PAS"/>
    <property type="match status" value="2"/>
</dbReference>
<dbReference type="CDD" id="cd00130">
    <property type="entry name" value="PAS"/>
    <property type="match status" value="2"/>
</dbReference>
<dbReference type="InterPro" id="IPR036890">
    <property type="entry name" value="HATPase_C_sf"/>
</dbReference>
<dbReference type="InterPro" id="IPR004358">
    <property type="entry name" value="Sig_transdc_His_kin-like_C"/>
</dbReference>
<dbReference type="PROSITE" id="PS50109">
    <property type="entry name" value="HIS_KIN"/>
    <property type="match status" value="1"/>
</dbReference>
<dbReference type="GO" id="GO:0009927">
    <property type="term" value="F:histidine phosphotransfer kinase activity"/>
    <property type="evidence" value="ECO:0007669"/>
    <property type="project" value="TreeGrafter"/>
</dbReference>
<dbReference type="SUPFAM" id="SSF103190">
    <property type="entry name" value="Sensory domain-like"/>
    <property type="match status" value="1"/>
</dbReference>
<keyword evidence="10" id="KW-0067">ATP-binding</keyword>
<evidence type="ECO:0000256" key="3">
    <source>
        <dbReference type="ARBA" id="ARBA00012438"/>
    </source>
</evidence>
<feature type="domain" description="Histidine kinase" evidence="16">
    <location>
        <begin position="691"/>
        <end position="922"/>
    </location>
</feature>
<dbReference type="Pfam" id="PF02518">
    <property type="entry name" value="HATPase_c"/>
    <property type="match status" value="1"/>
</dbReference>
<dbReference type="PROSITE" id="PS50112">
    <property type="entry name" value="PAS"/>
    <property type="match status" value="1"/>
</dbReference>
<dbReference type="InterPro" id="IPR035965">
    <property type="entry name" value="PAS-like_dom_sf"/>
</dbReference>
<dbReference type="EMBL" id="BAOS01000022">
    <property type="protein sequence ID" value="GAX61393.1"/>
    <property type="molecule type" value="Genomic_DNA"/>
</dbReference>
<name>A0A286TZR7_9BACT</name>
<feature type="transmembrane region" description="Helical" evidence="15">
    <location>
        <begin position="300"/>
        <end position="323"/>
    </location>
</feature>
<reference evidence="18 19" key="1">
    <citation type="journal article" date="2017" name="Environ. Microbiol. Rep.">
        <title>Genetic diversity of marine anaerobic ammonium-oxidizing bacteria as revealed by genomic and proteomic analyses of 'Candidatus Scalindua japonica'.</title>
        <authorList>
            <person name="Oshiki M."/>
            <person name="Mizuto K."/>
            <person name="Kimura Z."/>
            <person name="Kindaichi T."/>
            <person name="Satoh H."/>
            <person name="Okabe S."/>
        </authorList>
    </citation>
    <scope>NUCLEOTIDE SEQUENCE [LARGE SCALE GENOMIC DNA]</scope>
    <source>
        <strain evidence="19">husup-a2</strain>
    </source>
</reference>
<dbReference type="CDD" id="cd00082">
    <property type="entry name" value="HisKA"/>
    <property type="match status" value="1"/>
</dbReference>
<keyword evidence="6" id="KW-0808">Transferase</keyword>
<evidence type="ECO:0000256" key="1">
    <source>
        <dbReference type="ARBA" id="ARBA00000085"/>
    </source>
</evidence>
<organism evidence="18 19">
    <name type="scientific">Candidatus Scalindua japonica</name>
    <dbReference type="NCBI Taxonomy" id="1284222"/>
    <lineage>
        <taxon>Bacteria</taxon>
        <taxon>Pseudomonadati</taxon>
        <taxon>Planctomycetota</taxon>
        <taxon>Candidatus Brocadiia</taxon>
        <taxon>Candidatus Brocadiales</taxon>
        <taxon>Candidatus Scalinduaceae</taxon>
        <taxon>Candidatus Scalindua</taxon>
    </lineage>
</organism>
<keyword evidence="5" id="KW-0597">Phosphoprotein</keyword>
<evidence type="ECO:0000256" key="7">
    <source>
        <dbReference type="ARBA" id="ARBA00022692"/>
    </source>
</evidence>
<evidence type="ECO:0000256" key="13">
    <source>
        <dbReference type="ARBA" id="ARBA00023136"/>
    </source>
</evidence>
<evidence type="ECO:0000256" key="10">
    <source>
        <dbReference type="ARBA" id="ARBA00022840"/>
    </source>
</evidence>
<feature type="coiled-coil region" evidence="14">
    <location>
        <begin position="643"/>
        <end position="691"/>
    </location>
</feature>
<dbReference type="GO" id="GO:0005886">
    <property type="term" value="C:plasma membrane"/>
    <property type="evidence" value="ECO:0007669"/>
    <property type="project" value="UniProtKB-SubCell"/>
</dbReference>
<comment type="catalytic activity">
    <reaction evidence="1">
        <text>ATP + protein L-histidine = ADP + protein N-phospho-L-histidine.</text>
        <dbReference type="EC" id="2.7.13.3"/>
    </reaction>
</comment>
<dbReference type="InterPro" id="IPR005467">
    <property type="entry name" value="His_kinase_dom"/>
</dbReference>
<dbReference type="InterPro" id="IPR029151">
    <property type="entry name" value="Sensor-like_sf"/>
</dbReference>
<comment type="subcellular location">
    <subcellularLocation>
        <location evidence="2">Cell membrane</location>
        <topology evidence="2">Multi-pass membrane protein</topology>
    </subcellularLocation>
</comment>
<evidence type="ECO:0000256" key="8">
    <source>
        <dbReference type="ARBA" id="ARBA00022741"/>
    </source>
</evidence>
<feature type="domain" description="PAS" evidence="17">
    <location>
        <begin position="520"/>
        <end position="590"/>
    </location>
</feature>
<gene>
    <name evidence="18" type="ORF">SCALIN_C22_0103</name>
</gene>
<dbReference type="InterPro" id="IPR013767">
    <property type="entry name" value="PAS_fold"/>
</dbReference>
<evidence type="ECO:0000256" key="2">
    <source>
        <dbReference type="ARBA" id="ARBA00004651"/>
    </source>
</evidence>
<keyword evidence="9 18" id="KW-0418">Kinase</keyword>
<dbReference type="AlphaFoldDB" id="A0A286TZR7"/>
<dbReference type="Pfam" id="PF08448">
    <property type="entry name" value="PAS_4"/>
    <property type="match status" value="1"/>
</dbReference>
<dbReference type="SMART" id="SM00388">
    <property type="entry name" value="HisKA"/>
    <property type="match status" value="1"/>
</dbReference>